<dbReference type="HOGENOM" id="CLU_018398_6_2_2"/>
<dbReference type="GO" id="GO:0032259">
    <property type="term" value="P:methylation"/>
    <property type="evidence" value="ECO:0007669"/>
    <property type="project" value="UniProtKB-KW"/>
</dbReference>
<evidence type="ECO:0000256" key="4">
    <source>
        <dbReference type="ARBA" id="ARBA00022691"/>
    </source>
</evidence>
<dbReference type="Proteomes" id="UP000001400">
    <property type="component" value="Chromosome"/>
</dbReference>
<dbReference type="InterPro" id="IPR007848">
    <property type="entry name" value="Small_mtfrase_dom"/>
</dbReference>
<dbReference type="PROSITE" id="PS00092">
    <property type="entry name" value="N6_MTASE"/>
    <property type="match status" value="1"/>
</dbReference>
<evidence type="ECO:0000259" key="5">
    <source>
        <dbReference type="Pfam" id="PF05175"/>
    </source>
</evidence>
<sequence>MEVYPVSEDTLLMLDNIRCGKKVLEVGTGNGAIAIECAKSGSSVLAVDIDKEAVKRLREEAKIKNLKIETKVSDLFENVDGKYDTIIFNPPYLPGNPKDLKDLQWAGGGKYGDEVILKFLDVAWKYLADDGEIYIILSSFNRLNKIFEMPYKFEKIAQKKFSFHEIYLYRAKKIKER</sequence>
<gene>
    <name evidence="6" type="ordered locus">Aboo_0030</name>
</gene>
<dbReference type="Pfam" id="PF05175">
    <property type="entry name" value="MTS"/>
    <property type="match status" value="1"/>
</dbReference>
<dbReference type="GO" id="GO:0008276">
    <property type="term" value="F:protein methyltransferase activity"/>
    <property type="evidence" value="ECO:0007669"/>
    <property type="project" value="TreeGrafter"/>
</dbReference>
<keyword evidence="7" id="KW-1185">Reference proteome</keyword>
<dbReference type="EMBL" id="CP001941">
    <property type="protein sequence ID" value="ADD07842.1"/>
    <property type="molecule type" value="Genomic_DNA"/>
</dbReference>
<keyword evidence="3" id="KW-0808">Transferase</keyword>
<keyword evidence="2 6" id="KW-0489">Methyltransferase</keyword>
<dbReference type="GO" id="GO:0008757">
    <property type="term" value="F:S-adenosylmethionine-dependent methyltransferase activity"/>
    <property type="evidence" value="ECO:0007669"/>
    <property type="project" value="TreeGrafter"/>
</dbReference>
<dbReference type="CDD" id="cd02440">
    <property type="entry name" value="AdoMet_MTases"/>
    <property type="match status" value="1"/>
</dbReference>
<dbReference type="RefSeq" id="WP_012997021.1">
    <property type="nucleotide sequence ID" value="NC_013926.1"/>
</dbReference>
<dbReference type="OrthoDB" id="27149at2157"/>
<dbReference type="GeneID" id="8826964"/>
<dbReference type="InterPro" id="IPR002052">
    <property type="entry name" value="DNA_methylase_N6_adenine_CS"/>
</dbReference>
<comment type="similarity">
    <text evidence="1">Belongs to the eukaryotic/archaeal PrmC-related family.</text>
</comment>
<dbReference type="AlphaFoldDB" id="D3TBA7"/>
<name>D3TBA7_ACIB4</name>
<dbReference type="PANTHER" id="PTHR45875:SF1">
    <property type="entry name" value="METHYLTRANSFERASE N6AMT1"/>
    <property type="match status" value="1"/>
</dbReference>
<evidence type="ECO:0000313" key="6">
    <source>
        <dbReference type="EMBL" id="ADD07842.1"/>
    </source>
</evidence>
<dbReference type="InterPro" id="IPR052190">
    <property type="entry name" value="Euk-Arch_PrmC-MTase"/>
</dbReference>
<evidence type="ECO:0000256" key="1">
    <source>
        <dbReference type="ARBA" id="ARBA00006149"/>
    </source>
</evidence>
<dbReference type="SUPFAM" id="SSF53335">
    <property type="entry name" value="S-adenosyl-L-methionine-dependent methyltransferases"/>
    <property type="match status" value="1"/>
</dbReference>
<proteinExistence type="inferred from homology"/>
<dbReference type="InterPro" id="IPR029063">
    <property type="entry name" value="SAM-dependent_MTases_sf"/>
</dbReference>
<reference evidence="6" key="1">
    <citation type="submission" date="2010-02" db="EMBL/GenBank/DDBJ databases">
        <title>Complete sequence of Aciduliprofundum boonei T469.</title>
        <authorList>
            <consortium name="US DOE Joint Genome Institute"/>
            <person name="Lucas S."/>
            <person name="Copeland A."/>
            <person name="Lapidus A."/>
            <person name="Cheng J.-F."/>
            <person name="Bruce D."/>
            <person name="Goodwin L."/>
            <person name="Pitluck S."/>
            <person name="Saunders E."/>
            <person name="Detter J.C."/>
            <person name="Han C."/>
            <person name="Tapia R."/>
            <person name="Land M."/>
            <person name="Hauser L."/>
            <person name="Kyrpides N."/>
            <person name="Mikhailova N."/>
            <person name="Flores G."/>
            <person name="Reysenbach A.-L."/>
            <person name="Woyke T."/>
        </authorList>
    </citation>
    <scope>NUCLEOTIDE SEQUENCE</scope>
    <source>
        <strain evidence="6">T469</strain>
    </source>
</reference>
<feature type="domain" description="Methyltransferase small" evidence="5">
    <location>
        <begin position="12"/>
        <end position="156"/>
    </location>
</feature>
<evidence type="ECO:0000256" key="3">
    <source>
        <dbReference type="ARBA" id="ARBA00022679"/>
    </source>
</evidence>
<dbReference type="NCBIfam" id="NF011529">
    <property type="entry name" value="PRK14968.1-3"/>
    <property type="match status" value="1"/>
</dbReference>
<dbReference type="Gene3D" id="3.40.50.150">
    <property type="entry name" value="Vaccinia Virus protein VP39"/>
    <property type="match status" value="1"/>
</dbReference>
<dbReference type="GO" id="GO:0035657">
    <property type="term" value="C:eRF1 methyltransferase complex"/>
    <property type="evidence" value="ECO:0007669"/>
    <property type="project" value="TreeGrafter"/>
</dbReference>
<organism evidence="6 7">
    <name type="scientific">Aciduliprofundum boonei (strain DSM 19572 / T469)</name>
    <dbReference type="NCBI Taxonomy" id="439481"/>
    <lineage>
        <taxon>Archaea</taxon>
        <taxon>Methanobacteriati</taxon>
        <taxon>Thermoplasmatota</taxon>
        <taxon>DHVE2 group</taxon>
        <taxon>Candidatus Aciduliprofundum</taxon>
    </lineage>
</organism>
<accession>D3TBA7</accession>
<dbReference type="GO" id="GO:0003676">
    <property type="term" value="F:nucleic acid binding"/>
    <property type="evidence" value="ECO:0007669"/>
    <property type="project" value="InterPro"/>
</dbReference>
<dbReference type="KEGG" id="abi:Aboo_0030"/>
<dbReference type="NCBIfam" id="TIGR00537">
    <property type="entry name" value="hemK_rel_arch"/>
    <property type="match status" value="1"/>
</dbReference>
<keyword evidence="4" id="KW-0949">S-adenosyl-L-methionine</keyword>
<protein>
    <submittedName>
        <fullName evidence="6">Methylase</fullName>
    </submittedName>
</protein>
<evidence type="ECO:0000313" key="7">
    <source>
        <dbReference type="Proteomes" id="UP000001400"/>
    </source>
</evidence>
<dbReference type="PANTHER" id="PTHR45875">
    <property type="entry name" value="METHYLTRANSFERASE N6AMT1"/>
    <property type="match status" value="1"/>
</dbReference>
<evidence type="ECO:0000256" key="2">
    <source>
        <dbReference type="ARBA" id="ARBA00022603"/>
    </source>
</evidence>
<dbReference type="InterPro" id="IPR004557">
    <property type="entry name" value="PrmC-related"/>
</dbReference>